<organism evidence="1 2">
    <name type="scientific">Paraglaciecola agarilytica NO2</name>
    <dbReference type="NCBI Taxonomy" id="1125747"/>
    <lineage>
        <taxon>Bacteria</taxon>
        <taxon>Pseudomonadati</taxon>
        <taxon>Pseudomonadota</taxon>
        <taxon>Gammaproteobacteria</taxon>
        <taxon>Alteromonadales</taxon>
        <taxon>Alteromonadaceae</taxon>
        <taxon>Paraglaciecola</taxon>
    </lineage>
</organism>
<proteinExistence type="predicted"/>
<dbReference type="Gene3D" id="1.10.287.950">
    <property type="entry name" value="Methyl-accepting chemotaxis protein"/>
    <property type="match status" value="1"/>
</dbReference>
<gene>
    <name evidence="1" type="ORF">GAGA_4467</name>
</gene>
<keyword evidence="2" id="KW-1185">Reference proteome</keyword>
<dbReference type="Proteomes" id="UP000008372">
    <property type="component" value="Unassembled WGS sequence"/>
</dbReference>
<name>A0ABQ0IDI8_9ALTE</name>
<sequence>MDHINQDNLKIASATEQQSLVVKDIDRNLDVIRQSAQNAQISSHQTREASVALYEISQQLQDAVNKLKI</sequence>
<evidence type="ECO:0000313" key="1">
    <source>
        <dbReference type="EMBL" id="GAC07292.1"/>
    </source>
</evidence>
<accession>A0ABQ0IDI8</accession>
<dbReference type="RefSeq" id="WP_008306221.1">
    <property type="nucleotide sequence ID" value="NZ_BAEK01000080.1"/>
</dbReference>
<dbReference type="EMBL" id="BAEK01000080">
    <property type="protein sequence ID" value="GAC07292.1"/>
    <property type="molecule type" value="Genomic_DNA"/>
</dbReference>
<comment type="caution">
    <text evidence="1">The sequence shown here is derived from an EMBL/GenBank/DDBJ whole genome shotgun (WGS) entry which is preliminary data.</text>
</comment>
<protein>
    <recommendedName>
        <fullName evidence="3">Methyl-accepting chemotaxis protein</fullName>
    </recommendedName>
</protein>
<evidence type="ECO:0000313" key="2">
    <source>
        <dbReference type="Proteomes" id="UP000008372"/>
    </source>
</evidence>
<dbReference type="SUPFAM" id="SSF58104">
    <property type="entry name" value="Methyl-accepting chemotaxis protein (MCP) signaling domain"/>
    <property type="match status" value="1"/>
</dbReference>
<evidence type="ECO:0008006" key="3">
    <source>
        <dbReference type="Google" id="ProtNLM"/>
    </source>
</evidence>
<reference evidence="1 2" key="1">
    <citation type="journal article" date="2014" name="Environ. Microbiol.">
        <title>Comparative genomics of the marine bacterial genus Glaciecola reveals the high degree of genomic diversity and genomic characteristic for cold adaptation.</title>
        <authorList>
            <person name="Qin Q.L."/>
            <person name="Xie B.B."/>
            <person name="Yu Y."/>
            <person name="Shu Y.L."/>
            <person name="Rong J.C."/>
            <person name="Zhang Y.J."/>
            <person name="Zhao D.L."/>
            <person name="Chen X.L."/>
            <person name="Zhang X.Y."/>
            <person name="Chen B."/>
            <person name="Zhou B.C."/>
            <person name="Zhang Y.Z."/>
        </authorList>
    </citation>
    <scope>NUCLEOTIDE SEQUENCE [LARGE SCALE GENOMIC DNA]</scope>
    <source>
        <strain evidence="1 2">NO2</strain>
    </source>
</reference>